<dbReference type="PANTHER" id="PTHR30448:SF0">
    <property type="entry name" value="RNASE ADAPTER PROTEIN RAPZ"/>
    <property type="match status" value="1"/>
</dbReference>
<dbReference type="Gene3D" id="3.90.1200.10">
    <property type="match status" value="1"/>
</dbReference>
<accession>A0A1G6H4N8</accession>
<organism evidence="3 4">
    <name type="scientific">Williamwhitmania taraxaci</name>
    <dbReference type="NCBI Taxonomy" id="1640674"/>
    <lineage>
        <taxon>Bacteria</taxon>
        <taxon>Pseudomonadati</taxon>
        <taxon>Bacteroidota</taxon>
        <taxon>Bacteroidia</taxon>
        <taxon>Bacteroidales</taxon>
        <taxon>Williamwhitmaniaceae</taxon>
        <taxon>Williamwhitmania</taxon>
    </lineage>
</organism>
<dbReference type="InterPro" id="IPR011009">
    <property type="entry name" value="Kinase-like_dom_sf"/>
</dbReference>
<dbReference type="Proteomes" id="UP000199452">
    <property type="component" value="Unassembled WGS sequence"/>
</dbReference>
<dbReference type="GO" id="GO:0016740">
    <property type="term" value="F:transferase activity"/>
    <property type="evidence" value="ECO:0007669"/>
    <property type="project" value="UniProtKB-KW"/>
</dbReference>
<dbReference type="Pfam" id="PF01636">
    <property type="entry name" value="APH"/>
    <property type="match status" value="1"/>
</dbReference>
<dbReference type="Pfam" id="PF22740">
    <property type="entry name" value="PapZ_C"/>
    <property type="match status" value="1"/>
</dbReference>
<dbReference type="STRING" id="1640674.SAMN05216323_10076"/>
<dbReference type="AlphaFoldDB" id="A0A1G6H4N8"/>
<gene>
    <name evidence="3" type="ORF">SAMN05216323_10076</name>
</gene>
<sequence length="475" mass="53890">MALKQKEILDALSLAHFGKLADSIIPLPASGSNRRYFRMAFENKSVIGVVGEDVDENRAFFYLTNHFRSIGLPVPELFRVSDDSLSYLQEDVGTHDLFSFITDPSILMAEREAKMREALSLLVQFQIDGGECLDFHKCYPQESQDKTTVMWDLNYFKYCFLKPSGINFNEQILENEFVSLAETLTVGDDNYFLYRDFQSRNIMMKEDGGLVFIDYQGGRRGPLLYDPASFIYQAKAGLSSDVRDRLFDYYLKELGERISINVPDLRRQYKLFVLFRTLQVLGAYGYRGFFEKKPHFIQSVPFALSNLKQLLIEGALEGSYFAEVLTTLVNKGIGVEQLEPFDGLTVDVWSFSYRNGIPEDYSGNGGGFVFDCRAVHNPGRLPRLASLTGRDAEVANYLGESTEMASFLQSANQLIEASVKRYLARGFRSLVVAFGCTGGQHRSVYSAEAIAQQLRQYFPSVRVVLRHRELGITEK</sequence>
<dbReference type="RefSeq" id="WP_092435603.1">
    <property type="nucleotide sequence ID" value="NZ_FMYP01000007.1"/>
</dbReference>
<dbReference type="InterPro" id="IPR002575">
    <property type="entry name" value="Aminoglycoside_PTrfase"/>
</dbReference>
<dbReference type="InterPro" id="IPR005337">
    <property type="entry name" value="RapZ-like"/>
</dbReference>
<dbReference type="Gene3D" id="3.30.200.20">
    <property type="entry name" value="Phosphorylase Kinase, domain 1"/>
    <property type="match status" value="1"/>
</dbReference>
<evidence type="ECO:0000259" key="2">
    <source>
        <dbReference type="Pfam" id="PF22740"/>
    </source>
</evidence>
<evidence type="ECO:0000313" key="3">
    <source>
        <dbReference type="EMBL" id="SDB89242.1"/>
    </source>
</evidence>
<keyword evidence="4" id="KW-1185">Reference proteome</keyword>
<name>A0A1G6H4N8_9BACT</name>
<keyword evidence="3" id="KW-0808">Transferase</keyword>
<dbReference type="GO" id="GO:0005524">
    <property type="term" value="F:ATP binding"/>
    <property type="evidence" value="ECO:0007669"/>
    <property type="project" value="InterPro"/>
</dbReference>
<reference evidence="3 4" key="1">
    <citation type="submission" date="2016-09" db="EMBL/GenBank/DDBJ databases">
        <authorList>
            <person name="Capua I."/>
            <person name="De Benedictis P."/>
            <person name="Joannis T."/>
            <person name="Lombin L.H."/>
            <person name="Cattoli G."/>
        </authorList>
    </citation>
    <scope>NUCLEOTIDE SEQUENCE [LARGE SCALE GENOMIC DNA]</scope>
    <source>
        <strain evidence="3 4">A7P-90m</strain>
    </source>
</reference>
<dbReference type="InterPro" id="IPR053931">
    <property type="entry name" value="RapZ_C"/>
</dbReference>
<proteinExistence type="predicted"/>
<protein>
    <submittedName>
        <fullName evidence="3">Phosphotransferase enzyme family protein</fullName>
    </submittedName>
</protein>
<feature type="domain" description="RapZ C-terminal" evidence="2">
    <location>
        <begin position="345"/>
        <end position="470"/>
    </location>
</feature>
<dbReference type="SUPFAM" id="SSF56112">
    <property type="entry name" value="Protein kinase-like (PK-like)"/>
    <property type="match status" value="1"/>
</dbReference>
<evidence type="ECO:0000259" key="1">
    <source>
        <dbReference type="Pfam" id="PF01636"/>
    </source>
</evidence>
<feature type="domain" description="Aminoglycoside phosphotransferase" evidence="1">
    <location>
        <begin position="26"/>
        <end position="251"/>
    </location>
</feature>
<dbReference type="OrthoDB" id="9784461at2"/>
<evidence type="ECO:0000313" key="4">
    <source>
        <dbReference type="Proteomes" id="UP000199452"/>
    </source>
</evidence>
<dbReference type="EMBL" id="FMYP01000007">
    <property type="protein sequence ID" value="SDB89242.1"/>
    <property type="molecule type" value="Genomic_DNA"/>
</dbReference>
<dbReference type="PANTHER" id="PTHR30448">
    <property type="entry name" value="RNASE ADAPTER PROTEIN RAPZ"/>
    <property type="match status" value="1"/>
</dbReference>